<dbReference type="PROSITE" id="PS50110">
    <property type="entry name" value="RESPONSE_REGULATORY"/>
    <property type="match status" value="1"/>
</dbReference>
<dbReference type="RefSeq" id="WP_086788279.1">
    <property type="nucleotide sequence ID" value="NZ_JAGIOO010000001.1"/>
</dbReference>
<dbReference type="SUPFAM" id="SSF52172">
    <property type="entry name" value="CheY-like"/>
    <property type="match status" value="1"/>
</dbReference>
<evidence type="ECO:0000256" key="1">
    <source>
        <dbReference type="ARBA" id="ARBA00022553"/>
    </source>
</evidence>
<dbReference type="PANTHER" id="PTHR43214">
    <property type="entry name" value="TWO-COMPONENT RESPONSE REGULATOR"/>
    <property type="match status" value="1"/>
</dbReference>
<feature type="modified residue" description="4-aspartylphosphate" evidence="3">
    <location>
        <position position="59"/>
    </location>
</feature>
<comment type="caution">
    <text evidence="5">The sequence shown here is derived from an EMBL/GenBank/DDBJ whole genome shotgun (WGS) entry which is preliminary data.</text>
</comment>
<protein>
    <submittedName>
        <fullName evidence="5">DNA-binding NarL/FixJ family response regulator</fullName>
    </submittedName>
</protein>
<dbReference type="Proteomes" id="UP001519363">
    <property type="component" value="Unassembled WGS sequence"/>
</dbReference>
<dbReference type="EMBL" id="JAGIOO010000001">
    <property type="protein sequence ID" value="MBP2472588.1"/>
    <property type="molecule type" value="Genomic_DNA"/>
</dbReference>
<evidence type="ECO:0000259" key="4">
    <source>
        <dbReference type="PROSITE" id="PS50110"/>
    </source>
</evidence>
<feature type="domain" description="Response regulatory" evidence="4">
    <location>
        <begin position="8"/>
        <end position="124"/>
    </location>
</feature>
<dbReference type="Pfam" id="PF00072">
    <property type="entry name" value="Response_reg"/>
    <property type="match status" value="1"/>
</dbReference>
<dbReference type="InterPro" id="IPR036388">
    <property type="entry name" value="WH-like_DNA-bd_sf"/>
</dbReference>
<evidence type="ECO:0000256" key="2">
    <source>
        <dbReference type="ARBA" id="ARBA00023125"/>
    </source>
</evidence>
<dbReference type="Pfam" id="PF00196">
    <property type="entry name" value="GerE"/>
    <property type="match status" value="1"/>
</dbReference>
<dbReference type="InterPro" id="IPR058245">
    <property type="entry name" value="NreC/VraR/RcsB-like_REC"/>
</dbReference>
<dbReference type="InterPro" id="IPR000792">
    <property type="entry name" value="Tscrpt_reg_LuxR_C"/>
</dbReference>
<evidence type="ECO:0000256" key="3">
    <source>
        <dbReference type="PROSITE-ProRule" id="PRU00169"/>
    </source>
</evidence>
<organism evidence="5 6">
    <name type="scientific">Crossiella equi</name>
    <dbReference type="NCBI Taxonomy" id="130796"/>
    <lineage>
        <taxon>Bacteria</taxon>
        <taxon>Bacillati</taxon>
        <taxon>Actinomycetota</taxon>
        <taxon>Actinomycetes</taxon>
        <taxon>Pseudonocardiales</taxon>
        <taxon>Pseudonocardiaceae</taxon>
        <taxon>Crossiella</taxon>
    </lineage>
</organism>
<dbReference type="GO" id="GO:0003677">
    <property type="term" value="F:DNA binding"/>
    <property type="evidence" value="ECO:0007669"/>
    <property type="project" value="UniProtKB-KW"/>
</dbReference>
<dbReference type="InterPro" id="IPR016032">
    <property type="entry name" value="Sig_transdc_resp-reg_C-effctor"/>
</dbReference>
<reference evidence="5 6" key="1">
    <citation type="submission" date="2021-03" db="EMBL/GenBank/DDBJ databases">
        <title>Sequencing the genomes of 1000 actinobacteria strains.</title>
        <authorList>
            <person name="Klenk H.-P."/>
        </authorList>
    </citation>
    <scope>NUCLEOTIDE SEQUENCE [LARGE SCALE GENOMIC DNA]</scope>
    <source>
        <strain evidence="5 6">DSM 44580</strain>
    </source>
</reference>
<keyword evidence="6" id="KW-1185">Reference proteome</keyword>
<gene>
    <name evidence="5" type="ORF">JOF53_001460</name>
</gene>
<name>A0ABS5A7L6_9PSEU</name>
<evidence type="ECO:0000313" key="6">
    <source>
        <dbReference type="Proteomes" id="UP001519363"/>
    </source>
</evidence>
<proteinExistence type="predicted"/>
<evidence type="ECO:0000313" key="5">
    <source>
        <dbReference type="EMBL" id="MBP2472588.1"/>
    </source>
</evidence>
<dbReference type="SMART" id="SM00421">
    <property type="entry name" value="HTH_LUXR"/>
    <property type="match status" value="1"/>
</dbReference>
<dbReference type="PANTHER" id="PTHR43214:SF43">
    <property type="entry name" value="TWO-COMPONENT RESPONSE REGULATOR"/>
    <property type="match status" value="1"/>
</dbReference>
<keyword evidence="2 5" id="KW-0238">DNA-binding</keyword>
<dbReference type="InterPro" id="IPR001789">
    <property type="entry name" value="Sig_transdc_resp-reg_receiver"/>
</dbReference>
<dbReference type="SMART" id="SM00448">
    <property type="entry name" value="REC"/>
    <property type="match status" value="1"/>
</dbReference>
<dbReference type="CDD" id="cd17535">
    <property type="entry name" value="REC_NarL-like"/>
    <property type="match status" value="1"/>
</dbReference>
<keyword evidence="1 3" id="KW-0597">Phosphoprotein</keyword>
<dbReference type="InterPro" id="IPR039420">
    <property type="entry name" value="WalR-like"/>
</dbReference>
<dbReference type="InterPro" id="IPR011006">
    <property type="entry name" value="CheY-like_superfamily"/>
</dbReference>
<sequence length="219" mass="23236">MASEELITAVVVDDHPAITAGVQAWCALADPPIRVVATGDSVAEAWTEPGASADVVVLDLHLSASPTPGFGDLTRLVDAGRQVIVYTMRDDADTALSCLDIGAFAYLTKAEGQAHLVEAIRAAADNLPYTPPALAGALGTDTRSSRPRLAPREEDVLVEWFTCESKEMVAQKLNLSVRTVNTYIDRVRIKYANVGRAAPTKAALVARAIQDGLVALDDL</sequence>
<accession>A0ABS5A7L6</accession>
<dbReference type="SUPFAM" id="SSF46894">
    <property type="entry name" value="C-terminal effector domain of the bipartite response regulators"/>
    <property type="match status" value="1"/>
</dbReference>
<dbReference type="Gene3D" id="1.10.10.10">
    <property type="entry name" value="Winged helix-like DNA-binding domain superfamily/Winged helix DNA-binding domain"/>
    <property type="match status" value="1"/>
</dbReference>
<dbReference type="Gene3D" id="3.40.50.2300">
    <property type="match status" value="1"/>
</dbReference>